<proteinExistence type="predicted"/>
<evidence type="ECO:0008006" key="3">
    <source>
        <dbReference type="Google" id="ProtNLM"/>
    </source>
</evidence>
<evidence type="ECO:0000313" key="1">
    <source>
        <dbReference type="EMBL" id="MFB9785385.1"/>
    </source>
</evidence>
<protein>
    <recommendedName>
        <fullName evidence="3">Acyl carrier protein</fullName>
    </recommendedName>
</protein>
<gene>
    <name evidence="1" type="ORF">ACFFQ6_37425</name>
</gene>
<dbReference type="RefSeq" id="WP_256931494.1">
    <property type="nucleotide sequence ID" value="NZ_JBEUOO010000037.1"/>
</dbReference>
<sequence>MNPTNSAIEARVSAVLSEFLIDDQAGASPAGATDVSWPAESLPS</sequence>
<dbReference type="GeneID" id="93806459"/>
<keyword evidence="2" id="KW-1185">Reference proteome</keyword>
<accession>A0ABV5XSD3</accession>
<dbReference type="EMBL" id="JBHMAS010000116">
    <property type="protein sequence ID" value="MFB9785385.1"/>
    <property type="molecule type" value="Genomic_DNA"/>
</dbReference>
<evidence type="ECO:0000313" key="2">
    <source>
        <dbReference type="Proteomes" id="UP001589587"/>
    </source>
</evidence>
<dbReference type="Proteomes" id="UP001589587">
    <property type="component" value="Unassembled WGS sequence"/>
</dbReference>
<organism evidence="1 2">
    <name type="scientific">Rhodococcus baikonurensis</name>
    <dbReference type="NCBI Taxonomy" id="172041"/>
    <lineage>
        <taxon>Bacteria</taxon>
        <taxon>Bacillati</taxon>
        <taxon>Actinomycetota</taxon>
        <taxon>Actinomycetes</taxon>
        <taxon>Mycobacteriales</taxon>
        <taxon>Nocardiaceae</taxon>
        <taxon>Rhodococcus</taxon>
        <taxon>Rhodococcus erythropolis group</taxon>
    </lineage>
</organism>
<reference evidence="1 2" key="1">
    <citation type="submission" date="2024-09" db="EMBL/GenBank/DDBJ databases">
        <authorList>
            <person name="Sun Q."/>
            <person name="Mori K."/>
        </authorList>
    </citation>
    <scope>NUCLEOTIDE SEQUENCE [LARGE SCALE GENOMIC DNA]</scope>
    <source>
        <strain evidence="1 2">JCM 11411</strain>
    </source>
</reference>
<name>A0ABV5XSD3_9NOCA</name>
<comment type="caution">
    <text evidence="1">The sequence shown here is derived from an EMBL/GenBank/DDBJ whole genome shotgun (WGS) entry which is preliminary data.</text>
</comment>